<dbReference type="SMART" id="SM00478">
    <property type="entry name" value="ENDO3c"/>
    <property type="match status" value="1"/>
</dbReference>
<evidence type="ECO:0000256" key="8">
    <source>
        <dbReference type="ARBA" id="ARBA00023295"/>
    </source>
</evidence>
<evidence type="ECO:0000256" key="9">
    <source>
        <dbReference type="ARBA" id="ARBA00044632"/>
    </source>
</evidence>
<evidence type="ECO:0000256" key="2">
    <source>
        <dbReference type="ARBA" id="ARBA00012720"/>
    </source>
</evidence>
<evidence type="ECO:0000256" key="3">
    <source>
        <dbReference type="ARBA" id="ARBA00022763"/>
    </source>
</evidence>
<dbReference type="VEuPathDB" id="MicrosporidiaDB:SLOPH_80"/>
<dbReference type="SUPFAM" id="SSF55945">
    <property type="entry name" value="TATA-box binding protein-like"/>
    <property type="match status" value="1"/>
</dbReference>
<organism evidence="11 12">
    <name type="scientific">Spraguea lophii (strain 42_110)</name>
    <name type="common">Microsporidian parasite</name>
    <dbReference type="NCBI Taxonomy" id="1358809"/>
    <lineage>
        <taxon>Eukaryota</taxon>
        <taxon>Fungi</taxon>
        <taxon>Fungi incertae sedis</taxon>
        <taxon>Microsporidia</taxon>
        <taxon>Spragueidae</taxon>
        <taxon>Spraguea</taxon>
    </lineage>
</organism>
<dbReference type="InterPro" id="IPR011257">
    <property type="entry name" value="DNA_glycosylase"/>
</dbReference>
<dbReference type="AlphaFoldDB" id="S7XSF1"/>
<dbReference type="Gene3D" id="1.10.340.30">
    <property type="entry name" value="Hypothetical protein, domain 2"/>
    <property type="match status" value="1"/>
</dbReference>
<dbReference type="OMA" id="GYAQEYL"/>
<dbReference type="PANTHER" id="PTHR10242">
    <property type="entry name" value="8-OXOGUANINE DNA GLYCOSYLASE"/>
    <property type="match status" value="1"/>
</dbReference>
<comment type="similarity">
    <text evidence="1">Belongs to the type-1 OGG1 family.</text>
</comment>
<dbReference type="GO" id="GO:0003684">
    <property type="term" value="F:damaged DNA binding"/>
    <property type="evidence" value="ECO:0007669"/>
    <property type="project" value="InterPro"/>
</dbReference>
<dbReference type="OrthoDB" id="238681at2759"/>
<keyword evidence="4" id="KW-0378">Hydrolase</keyword>
<evidence type="ECO:0000256" key="4">
    <source>
        <dbReference type="ARBA" id="ARBA00022801"/>
    </source>
</evidence>
<evidence type="ECO:0000313" key="11">
    <source>
        <dbReference type="EMBL" id="EPR78843.1"/>
    </source>
</evidence>
<keyword evidence="6" id="KW-0456">Lyase</keyword>
<dbReference type="Pfam" id="PF07934">
    <property type="entry name" value="OGG_N"/>
    <property type="match status" value="1"/>
</dbReference>
<dbReference type="CDD" id="cd00056">
    <property type="entry name" value="ENDO3c"/>
    <property type="match status" value="1"/>
</dbReference>
<dbReference type="Gene3D" id="1.10.1670.10">
    <property type="entry name" value="Helix-hairpin-Helix base-excision DNA repair enzymes (C-terminal)"/>
    <property type="match status" value="1"/>
</dbReference>
<dbReference type="Proteomes" id="UP000014978">
    <property type="component" value="Unassembled WGS sequence"/>
</dbReference>
<dbReference type="SUPFAM" id="SSF48150">
    <property type="entry name" value="DNA-glycosylase"/>
    <property type="match status" value="1"/>
</dbReference>
<evidence type="ECO:0000313" key="12">
    <source>
        <dbReference type="Proteomes" id="UP000014978"/>
    </source>
</evidence>
<dbReference type="InterPro" id="IPR003265">
    <property type="entry name" value="HhH-GPD_domain"/>
</dbReference>
<keyword evidence="3" id="KW-0227">DNA damage</keyword>
<dbReference type="GO" id="GO:0005634">
    <property type="term" value="C:nucleus"/>
    <property type="evidence" value="ECO:0007669"/>
    <property type="project" value="TreeGrafter"/>
</dbReference>
<gene>
    <name evidence="11" type="ORF">SLOPH_80</name>
</gene>
<proteinExistence type="inferred from homology"/>
<comment type="caution">
    <text evidence="11">The sequence shown here is derived from an EMBL/GenBank/DDBJ whole genome shotgun (WGS) entry which is preliminary data.</text>
</comment>
<dbReference type="PANTHER" id="PTHR10242:SF2">
    <property type="entry name" value="N-GLYCOSYLASE_DNA LYASE"/>
    <property type="match status" value="1"/>
</dbReference>
<reference evidence="12" key="1">
    <citation type="journal article" date="2013" name="PLoS Genet.">
        <title>The genome of Spraguea lophii and the basis of host-microsporidian interactions.</title>
        <authorList>
            <person name="Campbell S.E."/>
            <person name="Williams T.A."/>
            <person name="Yousuf A."/>
            <person name="Soanes D.M."/>
            <person name="Paszkiewicz K.H."/>
            <person name="Williams B.A.P."/>
        </authorList>
    </citation>
    <scope>NUCLEOTIDE SEQUENCE [LARGE SCALE GENOMIC DNA]</scope>
    <source>
        <strain evidence="12">42_110</strain>
    </source>
</reference>
<keyword evidence="7" id="KW-0511">Multifunctional enzyme</keyword>
<dbReference type="STRING" id="1358809.S7XSF1"/>
<dbReference type="InterPro" id="IPR012904">
    <property type="entry name" value="OGG_N"/>
</dbReference>
<dbReference type="GO" id="GO:0006285">
    <property type="term" value="P:base-excision repair, AP site formation"/>
    <property type="evidence" value="ECO:0007669"/>
    <property type="project" value="TreeGrafter"/>
</dbReference>
<evidence type="ECO:0000259" key="10">
    <source>
        <dbReference type="SMART" id="SM00478"/>
    </source>
</evidence>
<comment type="catalytic activity">
    <reaction evidence="9">
        <text>2'-deoxyribonucleotide-(2'-deoxyribose 5'-phosphate)-2'-deoxyribonucleotide-DNA = a 3'-end 2'-deoxyribonucleotide-(2,3-dehydro-2,3-deoxyribose 5'-phosphate)-DNA + a 5'-end 5'-phospho-2'-deoxyribonucleoside-DNA + H(+)</text>
        <dbReference type="Rhea" id="RHEA:66592"/>
        <dbReference type="Rhea" id="RHEA-COMP:13180"/>
        <dbReference type="Rhea" id="RHEA-COMP:16897"/>
        <dbReference type="Rhea" id="RHEA-COMP:17067"/>
        <dbReference type="ChEBI" id="CHEBI:15378"/>
        <dbReference type="ChEBI" id="CHEBI:136412"/>
        <dbReference type="ChEBI" id="CHEBI:157695"/>
        <dbReference type="ChEBI" id="CHEBI:167181"/>
        <dbReference type="EC" id="4.2.99.18"/>
    </reaction>
</comment>
<evidence type="ECO:0000256" key="5">
    <source>
        <dbReference type="ARBA" id="ARBA00023204"/>
    </source>
</evidence>
<accession>S7XSF1</accession>
<keyword evidence="8" id="KW-0326">Glycosidase</keyword>
<protein>
    <recommendedName>
        <fullName evidence="2">DNA-(apurinic or apyrimidinic site) lyase</fullName>
        <ecNumber evidence="2">4.2.99.18</ecNumber>
    </recommendedName>
</protein>
<dbReference type="Pfam" id="PF00730">
    <property type="entry name" value="HhH-GPD"/>
    <property type="match status" value="1"/>
</dbReference>
<dbReference type="InterPro" id="IPR052054">
    <property type="entry name" value="Oxidative_DNA_repair_enzyme"/>
</dbReference>
<dbReference type="GO" id="GO:0006289">
    <property type="term" value="P:nucleotide-excision repair"/>
    <property type="evidence" value="ECO:0007669"/>
    <property type="project" value="InterPro"/>
</dbReference>
<dbReference type="InParanoid" id="S7XSF1"/>
<dbReference type="EC" id="4.2.99.18" evidence="2"/>
<evidence type="ECO:0000256" key="1">
    <source>
        <dbReference type="ARBA" id="ARBA00010679"/>
    </source>
</evidence>
<dbReference type="GO" id="GO:0140078">
    <property type="term" value="F:class I DNA-(apurinic or apyrimidinic site) endonuclease activity"/>
    <property type="evidence" value="ECO:0007669"/>
    <property type="project" value="UniProtKB-EC"/>
</dbReference>
<feature type="domain" description="HhH-GPD" evidence="10">
    <location>
        <begin position="137"/>
        <end position="319"/>
    </location>
</feature>
<evidence type="ECO:0000256" key="7">
    <source>
        <dbReference type="ARBA" id="ARBA00023268"/>
    </source>
</evidence>
<name>S7XSF1_SPRLO</name>
<sequence length="331" mass="39029">MYYKYNISEKVNLDLTLYSGQIFSFKKIGDVHIGVIRGILFYLRDKITESELKDITIVNETENNSEYKYNLYFKYDCENLTPHSAISILSDFFTLDIDYAKLKEVWSLSNIYNFSNNLNGLRLLRLDLTETIFSFICSANNTVKRITGMVEYLLSKGEFIKEIDGNKFYKFPTVFKLSEIEEDELRNKKFGYRAKYIVQTAKKLYKVITEKHKENNTSYQHNDNIKELNFLRKLSYDHALKYLISLHGIGRKVADCICLMGLYHYDAVPIDVHIFRKSKEIFKNVSDTENIKNLNKSNYNKIVELYNKYFIEKIGIAQLFIFYDSMANNKK</sequence>
<keyword evidence="12" id="KW-1185">Reference proteome</keyword>
<dbReference type="GO" id="GO:0034039">
    <property type="term" value="F:8-oxo-7,8-dihydroguanine DNA N-glycosylase activity"/>
    <property type="evidence" value="ECO:0007669"/>
    <property type="project" value="TreeGrafter"/>
</dbReference>
<dbReference type="InterPro" id="IPR023170">
    <property type="entry name" value="HhH_base_excis_C"/>
</dbReference>
<keyword evidence="5" id="KW-0234">DNA repair</keyword>
<dbReference type="HOGENOM" id="CLU_027543_3_1_1"/>
<dbReference type="EMBL" id="ATCN01000529">
    <property type="protein sequence ID" value="EPR78843.1"/>
    <property type="molecule type" value="Genomic_DNA"/>
</dbReference>
<evidence type="ECO:0000256" key="6">
    <source>
        <dbReference type="ARBA" id="ARBA00023239"/>
    </source>
</evidence>